<evidence type="ECO:0000256" key="2">
    <source>
        <dbReference type="SAM" id="MobiDB-lite"/>
    </source>
</evidence>
<organism evidence="4 5">
    <name type="scientific">Humibacillus xanthopallidus</name>
    <dbReference type="NCBI Taxonomy" id="412689"/>
    <lineage>
        <taxon>Bacteria</taxon>
        <taxon>Bacillati</taxon>
        <taxon>Actinomycetota</taxon>
        <taxon>Actinomycetes</taxon>
        <taxon>Micrococcales</taxon>
        <taxon>Intrasporangiaceae</taxon>
        <taxon>Humibacillus</taxon>
    </lineage>
</organism>
<evidence type="ECO:0000259" key="3">
    <source>
        <dbReference type="SMART" id="SM00822"/>
    </source>
</evidence>
<proteinExistence type="inferred from homology"/>
<name>A0A543HI66_9MICO</name>
<feature type="region of interest" description="Disordered" evidence="2">
    <location>
        <begin position="65"/>
        <end position="89"/>
    </location>
</feature>
<dbReference type="AlphaFoldDB" id="A0A543HI66"/>
<dbReference type="FunFam" id="3.40.50.720:FF:000338">
    <property type="entry name" value="3-oxoacyl-ACP reductase FabG"/>
    <property type="match status" value="1"/>
</dbReference>
<dbReference type="EMBL" id="VFPM01000003">
    <property type="protein sequence ID" value="TQM58018.1"/>
    <property type="molecule type" value="Genomic_DNA"/>
</dbReference>
<evidence type="ECO:0000256" key="1">
    <source>
        <dbReference type="ARBA" id="ARBA00006484"/>
    </source>
</evidence>
<evidence type="ECO:0000313" key="5">
    <source>
        <dbReference type="Proteomes" id="UP000316747"/>
    </source>
</evidence>
<dbReference type="PRINTS" id="PR00080">
    <property type="entry name" value="SDRFAMILY"/>
</dbReference>
<keyword evidence="5" id="KW-1185">Reference proteome</keyword>
<feature type="domain" description="Ketoreductase" evidence="3">
    <location>
        <begin position="221"/>
        <end position="402"/>
    </location>
</feature>
<reference evidence="4 5" key="1">
    <citation type="submission" date="2019-06" db="EMBL/GenBank/DDBJ databases">
        <title>Genome sequencing of plant associated microbes to promote plant fitness in Sorghum bicolor and Oryza sativa.</title>
        <authorList>
            <person name="Coleman-Derr D."/>
        </authorList>
    </citation>
    <scope>NUCLEOTIDE SEQUENCE [LARGE SCALE GENOMIC DNA]</scope>
    <source>
        <strain evidence="4 5">KV-663</strain>
    </source>
</reference>
<dbReference type="PANTHER" id="PTHR42760">
    <property type="entry name" value="SHORT-CHAIN DEHYDROGENASES/REDUCTASES FAMILY MEMBER"/>
    <property type="match status" value="1"/>
</dbReference>
<dbReference type="InterPro" id="IPR020904">
    <property type="entry name" value="Sc_DH/Rdtase_CS"/>
</dbReference>
<comment type="similarity">
    <text evidence="1">Belongs to the short-chain dehydrogenases/reductases (SDR) family.</text>
</comment>
<dbReference type="PRINTS" id="PR00081">
    <property type="entry name" value="GDHRDH"/>
</dbReference>
<dbReference type="RefSeq" id="WP_141845412.1">
    <property type="nucleotide sequence ID" value="NZ_VFPM01000003.1"/>
</dbReference>
<dbReference type="PROSITE" id="PS00061">
    <property type="entry name" value="ADH_SHORT"/>
    <property type="match status" value="1"/>
</dbReference>
<dbReference type="InterPro" id="IPR036291">
    <property type="entry name" value="NAD(P)-bd_dom_sf"/>
</dbReference>
<dbReference type="Pfam" id="PF13561">
    <property type="entry name" value="adh_short_C2"/>
    <property type="match status" value="1"/>
</dbReference>
<dbReference type="SUPFAM" id="SSF51735">
    <property type="entry name" value="NAD(P)-binding Rossmann-fold domains"/>
    <property type="match status" value="1"/>
</dbReference>
<dbReference type="InterPro" id="IPR002347">
    <property type="entry name" value="SDR_fam"/>
</dbReference>
<accession>A0A543HI66</accession>
<sequence>MTDLFSTIIGSSVARRVGVPQPTRLRRYDPGAPLCEAPVLVAGGGRFADGIAGWLDGLGITTIRAFDPQAPEPDGSHGADGSGRSDDDDTAARLGAVVLDLSEARDPGDLDALRVIGAPALRSLARNARVVVVGTDPSTLTEVSHVATQRALEGAVRSIGKELRHGATANLVLAHRDSSDGVRSAAEFLLSGRSAYVDGQVIRVDDRAGANPDAVRPLAGKVAVVTGAARGIGAEIARVMARDGATVVAVDVPTAGDSLAAVANEIRGTALQVDVTAAEAGRRIVDHALSRHGAIDIVVHNAGITRDKLLVNIDESRWGSVMAVNLRSILQLNEAILERGAMPDDGRIVCVASIAGIAGNRGQTNYGASKAGVIGVVDALSTQLRPRRITVNAVAPGFIETDMTARIPFATREFGRRMNSLQQGGTPRDVAETIAWLAQPGAAAVTGQVVRVCGQSLLGA</sequence>
<dbReference type="GO" id="GO:0016616">
    <property type="term" value="F:oxidoreductase activity, acting on the CH-OH group of donors, NAD or NADP as acceptor"/>
    <property type="evidence" value="ECO:0007669"/>
    <property type="project" value="TreeGrafter"/>
</dbReference>
<dbReference type="Gene3D" id="3.40.50.720">
    <property type="entry name" value="NAD(P)-binding Rossmann-like Domain"/>
    <property type="match status" value="2"/>
</dbReference>
<comment type="caution">
    <text evidence="4">The sequence shown here is derived from an EMBL/GenBank/DDBJ whole genome shotgun (WGS) entry which is preliminary data.</text>
</comment>
<dbReference type="SMART" id="SM00822">
    <property type="entry name" value="PKS_KR"/>
    <property type="match status" value="1"/>
</dbReference>
<dbReference type="InterPro" id="IPR057326">
    <property type="entry name" value="KR_dom"/>
</dbReference>
<protein>
    <submittedName>
        <fullName evidence="4">3-oxoacyl-[acyl-carrier protein] reductase</fullName>
    </submittedName>
</protein>
<dbReference type="Proteomes" id="UP000316747">
    <property type="component" value="Unassembled WGS sequence"/>
</dbReference>
<dbReference type="PANTHER" id="PTHR42760:SF78">
    <property type="entry name" value="3-OXOACYL-[ACYL-CARRIER-PROTEIN] REDUCTASE [NADH]"/>
    <property type="match status" value="1"/>
</dbReference>
<dbReference type="NCBIfam" id="NF006110">
    <property type="entry name" value="PRK08261.1"/>
    <property type="match status" value="1"/>
</dbReference>
<gene>
    <name evidence="4" type="ORF">FBY41_3374</name>
</gene>
<evidence type="ECO:0000313" key="4">
    <source>
        <dbReference type="EMBL" id="TQM58018.1"/>
    </source>
</evidence>
<dbReference type="OrthoDB" id="9804774at2"/>